<dbReference type="KEGG" id="lmok:CQ02_12400"/>
<accession>A0A0B8R047</accession>
<dbReference type="Proteomes" id="UP000489121">
    <property type="component" value="Unassembled WGS sequence"/>
</dbReference>
<dbReference type="EMBL" id="AABGUK010000005">
    <property type="protein sequence ID" value="EAH4242857.1"/>
    <property type="molecule type" value="Genomic_DNA"/>
</dbReference>
<dbReference type="SUPFAM" id="SSF52058">
    <property type="entry name" value="L domain-like"/>
    <property type="match status" value="1"/>
</dbReference>
<comment type="caution">
    <text evidence="4">The sequence shown here is derived from an EMBL/GenBank/DDBJ whole genome shotgun (WGS) entry which is preliminary data.</text>
</comment>
<evidence type="ECO:0000313" key="6">
    <source>
        <dbReference type="Proteomes" id="UP000365297"/>
    </source>
</evidence>
<dbReference type="InterPro" id="IPR024634">
    <property type="entry name" value="Internalin_N"/>
</dbReference>
<gene>
    <name evidence="2" type="ORF">ARY78_09935</name>
    <name evidence="3" type="ORF">CA369_09675</name>
    <name evidence="4" type="ORF">E5F58_12755</name>
    <name evidence="5" type="ORF">F6515_10090</name>
</gene>
<evidence type="ECO:0000313" key="3">
    <source>
        <dbReference type="EMBL" id="EAG4462554.1"/>
    </source>
</evidence>
<name>A0A0B8R047_LISMN</name>
<dbReference type="AlphaFoldDB" id="A0A0B8R047"/>
<dbReference type="Gene3D" id="1.10.8.390">
    <property type="entry name" value="Internalin N-terminal Cap domain-like"/>
    <property type="match status" value="1"/>
</dbReference>
<dbReference type="Proteomes" id="UP000527632">
    <property type="component" value="Unassembled WGS sequence"/>
</dbReference>
<dbReference type="InterPro" id="IPR052595">
    <property type="entry name" value="LRRC69/RLP"/>
</dbReference>
<dbReference type="RefSeq" id="WP_010959051.1">
    <property type="nucleotide sequence ID" value="NC_021825.2"/>
</dbReference>
<reference evidence="5 7" key="2">
    <citation type="submission" date="2019-09" db="EMBL/GenBank/DDBJ databases">
        <authorList>
            <consortium name="PulseNet: The National Subtyping Network for Foodborne Disease Surveillance"/>
            <person name="Tarr C.L."/>
            <person name="Trees E."/>
            <person name="Katz L.S."/>
            <person name="Carleton-Romer H.A."/>
            <person name="Stroika S."/>
            <person name="Kucerova Z."/>
            <person name="Roache K.F."/>
            <person name="Sabol A.L."/>
            <person name="Besser J."/>
            <person name="Gerner-Smidt P."/>
        </authorList>
    </citation>
    <scope>NUCLEOTIDE SEQUENCE [LARGE SCALE GENOMIC DNA]</scope>
    <source>
        <strain evidence="5 7">PNUSAL005692</strain>
    </source>
</reference>
<dbReference type="Gene3D" id="3.80.10.10">
    <property type="entry name" value="Ribonuclease Inhibitor"/>
    <property type="match status" value="1"/>
</dbReference>
<protein>
    <recommendedName>
        <fullName evidence="1">Internalin N-terminal domain-containing protein</fullName>
    </recommendedName>
</protein>
<evidence type="ECO:0000313" key="8">
    <source>
        <dbReference type="Proteomes" id="UP000527632"/>
    </source>
</evidence>
<proteinExistence type="predicted"/>
<reference evidence="4 8" key="1">
    <citation type="submission" date="2019-04" db="EMBL/GenBank/DDBJ databases">
        <authorList>
            <consortium name="GenomeTrakr: Next Generation Sequencing Network for Food Pathogen Tracability"/>
        </authorList>
    </citation>
    <scope>NUCLEOTIDE SEQUENCE [LARGE SCALE GENOMIC DNA]</scope>
    <source>
        <strain evidence="3 9">CFSAN063727</strain>
        <strain evidence="2 6">FDA00007096</strain>
        <strain evidence="4 8">LS1344</strain>
    </source>
</reference>
<dbReference type="PANTHER" id="PTHR48057">
    <property type="entry name" value="LEUCINE-RICH REPEAT SERINE/THREONINE-PROTEIN KINASE 1"/>
    <property type="match status" value="1"/>
</dbReference>
<dbReference type="EMBL" id="AABBZO010000010">
    <property type="protein sequence ID" value="EAG4462554.1"/>
    <property type="molecule type" value="Genomic_DNA"/>
</dbReference>
<dbReference type="Proteomes" id="UP000528151">
    <property type="component" value="Unassembled WGS sequence"/>
</dbReference>
<sequence length="353" mass="39723">MKNLFRLFLVFSIVIIGVVSFKAVDASANETDVYPLPARIIDVFPDENLAEDMVENFGKKDVTDVITQDDVDAVTSLGLGYFTNYLTDEDLQMLGNAYFTNVNNIMIYPTQTMFTGFPDLPTLPKLDTLRAEGNLSSEVLPENITVPDYQNYPELKYLDLSNRTIVGGLPNFSNIPKLETLLMSSCGLASEDVPDFTNLKNLQKVNFQTNQFRTEMTDFTHLDSLVSMDLSYNYLNVLPPTIVDKVIVLGQIGTLPDQNVVFGEDTNITLPVYTQLDDLGRISGFQEVWIRDSNEKEIYNVAKVDYDEVTKQIIVPTNNLDKGEYTIGIDFNGIEPYIEEGEVMNYSVKITIN</sequence>
<dbReference type="InterPro" id="IPR032675">
    <property type="entry name" value="LRR_dom_sf"/>
</dbReference>
<dbReference type="EMBL" id="AAAIXK010000005">
    <property type="protein sequence ID" value="EAC5550748.1"/>
    <property type="molecule type" value="Genomic_DNA"/>
</dbReference>
<feature type="domain" description="Internalin N-terminal" evidence="1">
    <location>
        <begin position="32"/>
        <end position="72"/>
    </location>
</feature>
<evidence type="ECO:0000313" key="4">
    <source>
        <dbReference type="EMBL" id="EAH4242857.1"/>
    </source>
</evidence>
<dbReference type="EMBL" id="AALGDA010000031">
    <property type="protein sequence ID" value="ECY9783332.1"/>
    <property type="molecule type" value="Genomic_DNA"/>
</dbReference>
<dbReference type="Proteomes" id="UP000365297">
    <property type="component" value="Unassembled WGS sequence"/>
</dbReference>
<evidence type="ECO:0000313" key="5">
    <source>
        <dbReference type="EMBL" id="ECY9783332.1"/>
    </source>
</evidence>
<organism evidence="4 8">
    <name type="scientific">Listeria monocytogenes</name>
    <dbReference type="NCBI Taxonomy" id="1639"/>
    <lineage>
        <taxon>Bacteria</taxon>
        <taxon>Bacillati</taxon>
        <taxon>Bacillota</taxon>
        <taxon>Bacilli</taxon>
        <taxon>Bacillales</taxon>
        <taxon>Listeriaceae</taxon>
        <taxon>Listeria</taxon>
    </lineage>
</organism>
<evidence type="ECO:0000313" key="7">
    <source>
        <dbReference type="Proteomes" id="UP000489121"/>
    </source>
</evidence>
<dbReference type="Pfam" id="PF12354">
    <property type="entry name" value="Internalin_N"/>
    <property type="match status" value="1"/>
</dbReference>
<evidence type="ECO:0000313" key="2">
    <source>
        <dbReference type="EMBL" id="EAC5550748.1"/>
    </source>
</evidence>
<evidence type="ECO:0000313" key="9">
    <source>
        <dbReference type="Proteomes" id="UP000528151"/>
    </source>
</evidence>
<evidence type="ECO:0000259" key="1">
    <source>
        <dbReference type="Pfam" id="PF12354"/>
    </source>
</evidence>